<keyword evidence="4 5" id="KW-0413">Isomerase</keyword>
<dbReference type="AlphaFoldDB" id="Q9U5R2"/>
<feature type="compositionally biased region" description="Polar residues" evidence="6">
    <location>
        <begin position="1"/>
        <end position="10"/>
    </location>
</feature>
<evidence type="ECO:0000256" key="2">
    <source>
        <dbReference type="ARBA" id="ARBA00013194"/>
    </source>
</evidence>
<dbReference type="EMBL" id="AJ270214">
    <property type="protein sequence ID" value="CAB57241.1"/>
    <property type="molecule type" value="mRNA"/>
</dbReference>
<dbReference type="Gene3D" id="3.10.50.40">
    <property type="match status" value="1"/>
</dbReference>
<protein>
    <recommendedName>
        <fullName evidence="2 5">peptidylprolyl isomerase</fullName>
        <ecNumber evidence="2 5">5.2.1.8</ecNumber>
    </recommendedName>
</protein>
<organism evidence="8">
    <name type="scientific">Entodinium caudatum</name>
    <name type="common">Ciliate</name>
    <dbReference type="NCBI Taxonomy" id="47911"/>
    <lineage>
        <taxon>Eukaryota</taxon>
        <taxon>Sar</taxon>
        <taxon>Alveolata</taxon>
        <taxon>Ciliophora</taxon>
        <taxon>Intramacronucleata</taxon>
        <taxon>Litostomatea</taxon>
        <taxon>Trichostomatia</taxon>
        <taxon>Entodiniomorphida</taxon>
        <taxon>Ophryoscolecidae</taxon>
        <taxon>Entodinium</taxon>
    </lineage>
</organism>
<sequence>FTELPGSNGNVFKKITREGSGASPASGANVTVEYKGYFKDGKVFDQSYGRKPFNFQVGVGQVIKGWDLGVLSMKKGEKATFYIKSDYAYGKRGAGGVIPGNTDLMFDVELLKF</sequence>
<evidence type="ECO:0000259" key="7">
    <source>
        <dbReference type="PROSITE" id="PS50059"/>
    </source>
</evidence>
<comment type="catalytic activity">
    <reaction evidence="1 5">
        <text>[protein]-peptidylproline (omega=180) = [protein]-peptidylproline (omega=0)</text>
        <dbReference type="Rhea" id="RHEA:16237"/>
        <dbReference type="Rhea" id="RHEA-COMP:10747"/>
        <dbReference type="Rhea" id="RHEA-COMP:10748"/>
        <dbReference type="ChEBI" id="CHEBI:83833"/>
        <dbReference type="ChEBI" id="CHEBI:83834"/>
        <dbReference type="EC" id="5.2.1.8"/>
    </reaction>
</comment>
<dbReference type="PANTHER" id="PTHR43811:SF19">
    <property type="entry name" value="39 KDA FK506-BINDING NUCLEAR PROTEIN"/>
    <property type="match status" value="1"/>
</dbReference>
<dbReference type="Pfam" id="PF00254">
    <property type="entry name" value="FKBP_C"/>
    <property type="match status" value="1"/>
</dbReference>
<evidence type="ECO:0000256" key="5">
    <source>
        <dbReference type="PROSITE-ProRule" id="PRU00277"/>
    </source>
</evidence>
<evidence type="ECO:0000256" key="3">
    <source>
        <dbReference type="ARBA" id="ARBA00023110"/>
    </source>
</evidence>
<proteinExistence type="evidence at transcript level"/>
<reference evidence="8" key="1">
    <citation type="submission" date="1999-09" db="EMBL/GenBank/DDBJ databases">
        <title>cDNA isolated from an Entodinium caudatum phage expression cDNA library.</title>
        <authorList>
            <person name="Eschenlauer S.C."/>
            <person name="McEwan N.R."/>
            <person name="Wallace R.J."/>
            <person name="Newbold C.J."/>
        </authorList>
    </citation>
    <scope>NUCLEOTIDE SEQUENCE</scope>
</reference>
<dbReference type="PROSITE" id="PS50059">
    <property type="entry name" value="FKBP_PPIASE"/>
    <property type="match status" value="1"/>
</dbReference>
<dbReference type="FunFam" id="3.10.50.40:FF:000006">
    <property type="entry name" value="Peptidyl-prolyl cis-trans isomerase"/>
    <property type="match status" value="1"/>
</dbReference>
<evidence type="ECO:0000256" key="4">
    <source>
        <dbReference type="ARBA" id="ARBA00023235"/>
    </source>
</evidence>
<feature type="region of interest" description="Disordered" evidence="6">
    <location>
        <begin position="1"/>
        <end position="26"/>
    </location>
</feature>
<dbReference type="EC" id="5.2.1.8" evidence="2 5"/>
<dbReference type="PANTHER" id="PTHR43811">
    <property type="entry name" value="FKBP-TYPE PEPTIDYL-PROLYL CIS-TRANS ISOMERASE FKPA"/>
    <property type="match status" value="1"/>
</dbReference>
<dbReference type="SUPFAM" id="SSF54534">
    <property type="entry name" value="FKBP-like"/>
    <property type="match status" value="1"/>
</dbReference>
<evidence type="ECO:0000313" key="8">
    <source>
        <dbReference type="EMBL" id="CAB57241.1"/>
    </source>
</evidence>
<dbReference type="InterPro" id="IPR046357">
    <property type="entry name" value="PPIase_dom_sf"/>
</dbReference>
<evidence type="ECO:0000256" key="6">
    <source>
        <dbReference type="SAM" id="MobiDB-lite"/>
    </source>
</evidence>
<evidence type="ECO:0000256" key="1">
    <source>
        <dbReference type="ARBA" id="ARBA00000971"/>
    </source>
</evidence>
<dbReference type="InterPro" id="IPR001179">
    <property type="entry name" value="PPIase_FKBP_dom"/>
</dbReference>
<feature type="non-terminal residue" evidence="8">
    <location>
        <position position="1"/>
    </location>
</feature>
<feature type="domain" description="PPIase FKBP-type" evidence="7">
    <location>
        <begin position="27"/>
        <end position="113"/>
    </location>
</feature>
<name>Q9U5R2_ENTCU</name>
<dbReference type="GO" id="GO:0003755">
    <property type="term" value="F:peptidyl-prolyl cis-trans isomerase activity"/>
    <property type="evidence" value="ECO:0007669"/>
    <property type="project" value="UniProtKB-KW"/>
</dbReference>
<accession>Q9U5R2</accession>
<keyword evidence="3 5" id="KW-0697">Rotamase</keyword>